<keyword evidence="2" id="KW-0812">Transmembrane</keyword>
<feature type="transmembrane region" description="Helical" evidence="2">
    <location>
        <begin position="59"/>
        <end position="83"/>
    </location>
</feature>
<dbReference type="AlphaFoldDB" id="A0A4Q9HRC8"/>
<dbReference type="RefSeq" id="WP_131124561.1">
    <property type="nucleotide sequence ID" value="NZ_SIXH01000216.1"/>
</dbReference>
<feature type="compositionally biased region" description="Low complexity" evidence="1">
    <location>
        <begin position="289"/>
        <end position="305"/>
    </location>
</feature>
<organism evidence="3 4">
    <name type="scientific">Streptomyces kasugaensis</name>
    <dbReference type="NCBI Taxonomy" id="1946"/>
    <lineage>
        <taxon>Bacteria</taxon>
        <taxon>Bacillati</taxon>
        <taxon>Actinomycetota</taxon>
        <taxon>Actinomycetes</taxon>
        <taxon>Kitasatosporales</taxon>
        <taxon>Streptomycetaceae</taxon>
        <taxon>Streptomyces</taxon>
    </lineage>
</organism>
<accession>A0A4Q9HRC8</accession>
<dbReference type="EMBL" id="SIXH01000216">
    <property type="protein sequence ID" value="TBO57524.1"/>
    <property type="molecule type" value="Genomic_DNA"/>
</dbReference>
<protein>
    <recommendedName>
        <fullName evidence="5">Protein transporter Sec31</fullName>
    </recommendedName>
</protein>
<feature type="transmembrane region" description="Helical" evidence="2">
    <location>
        <begin position="95"/>
        <end position="117"/>
    </location>
</feature>
<sequence length="379" mass="39598">MTTSGHPDTESGQPPIPGIRYRVEKRTRMVPTTIDGDTRMVPNEYYVQIPIPPRDWDAIFLRGVTTVAVAVTGVEVAWSAASIGSLLSSVVHDAIAYGAASVFSAGWLTCQVIEWLERYDPDRAKVARAAGWLALLIAMGAILAQGVRAGQPVAGGVGMAVSLIAKGLWTILMRHFAVPLGQGVGGWLHLRRQEVAAQRALSGELRRMKADEAYTAAVYGDVATAARGVTQAAELPAMVPSVSAPVQAAASPMSAPSDVHDTAQASSQPSGDTVPARPDIRPDGPDSRPAAVPTPVFAPADAVPPTSGQGTGDTAPDMSPAVVAPIGQSIAGTIRTALADVPGITDDGLLAHVRSVHGDRKNLADTVTRTRRRVERRAS</sequence>
<evidence type="ECO:0000313" key="3">
    <source>
        <dbReference type="EMBL" id="TBO57524.1"/>
    </source>
</evidence>
<feature type="transmembrane region" description="Helical" evidence="2">
    <location>
        <begin position="153"/>
        <end position="172"/>
    </location>
</feature>
<keyword evidence="2" id="KW-0472">Membrane</keyword>
<proteinExistence type="predicted"/>
<dbReference type="Proteomes" id="UP000292452">
    <property type="component" value="Unassembled WGS sequence"/>
</dbReference>
<keyword evidence="2" id="KW-1133">Transmembrane helix</keyword>
<evidence type="ECO:0000256" key="2">
    <source>
        <dbReference type="SAM" id="Phobius"/>
    </source>
</evidence>
<evidence type="ECO:0000313" key="4">
    <source>
        <dbReference type="Proteomes" id="UP000292452"/>
    </source>
</evidence>
<reference evidence="3 4" key="1">
    <citation type="submission" date="2019-02" db="EMBL/GenBank/DDBJ databases">
        <title>Draft Genome Sequence of Streptomyces sp. AM-2504, identified by 16S rRNA comparative analysis as a Streptomyces Kasugaensis strain.</title>
        <authorList>
            <person name="Napolioni V."/>
            <person name="Giuliodori A.M."/>
            <person name="Spurio R."/>
            <person name="Fabbretti A."/>
        </authorList>
    </citation>
    <scope>NUCLEOTIDE SEQUENCE [LARGE SCALE GENOMIC DNA]</scope>
    <source>
        <strain evidence="3 4">AM-2504</strain>
    </source>
</reference>
<comment type="caution">
    <text evidence="3">The sequence shown here is derived from an EMBL/GenBank/DDBJ whole genome shotgun (WGS) entry which is preliminary data.</text>
</comment>
<feature type="region of interest" description="Disordered" evidence="1">
    <location>
        <begin position="249"/>
        <end position="321"/>
    </location>
</feature>
<keyword evidence="4" id="KW-1185">Reference proteome</keyword>
<name>A0A4Q9HRC8_STRKA</name>
<feature type="transmembrane region" description="Helical" evidence="2">
    <location>
        <begin position="129"/>
        <end position="147"/>
    </location>
</feature>
<evidence type="ECO:0000256" key="1">
    <source>
        <dbReference type="SAM" id="MobiDB-lite"/>
    </source>
</evidence>
<gene>
    <name evidence="3" type="ORF">EYS09_22190</name>
</gene>
<evidence type="ECO:0008006" key="5">
    <source>
        <dbReference type="Google" id="ProtNLM"/>
    </source>
</evidence>